<dbReference type="Proteomes" id="UP000322362">
    <property type="component" value="Unassembled WGS sequence"/>
</dbReference>
<evidence type="ECO:0000313" key="1">
    <source>
        <dbReference type="EMBL" id="TYR37402.1"/>
    </source>
</evidence>
<evidence type="ECO:0000313" key="2">
    <source>
        <dbReference type="Proteomes" id="UP000322362"/>
    </source>
</evidence>
<accession>A0A5D4HAP8</accession>
<proteinExistence type="predicted"/>
<sequence>MDVEQHKERFLSVMEVLGFDDPFLEQYYDLFVNEGMDNYQFAKLFDFEEGRMLCKLVLIADEHSLPYFKGVHAVLLKTHPISHGVFNGIDTLELENQMKVIDWNSQLDELPKIFGKITELKISGNKFAKDVAERLEVRYWSETAVAKHIKLNSIQDKFARFHLFDFDDPLGVLPVRYVYNLLCGRALMGLDLSRLDPLARSYFSLQPKPPLGYRSPDKSFTEVNHPEFDLKTELGKYPLKDMQSLPQSSQLMYDLTRGNIAEGTLLISGNDYPVRIALGGKTLALHVVDKRNNLTPIDRFIQKVLAWEVAHIKRKGKNNGI</sequence>
<gene>
    <name evidence="1" type="ORF">FXV77_05190</name>
</gene>
<dbReference type="EMBL" id="VTAV01000002">
    <property type="protein sequence ID" value="TYR37402.1"/>
    <property type="molecule type" value="Genomic_DNA"/>
</dbReference>
<name>A0A5D4HAP8_9SPHI</name>
<protein>
    <submittedName>
        <fullName evidence="1">Uncharacterized protein</fullName>
    </submittedName>
</protein>
<organism evidence="1 2">
    <name type="scientific">Sphingobacterium phlebotomi</name>
    <dbReference type="NCBI Taxonomy" id="2605433"/>
    <lineage>
        <taxon>Bacteria</taxon>
        <taxon>Pseudomonadati</taxon>
        <taxon>Bacteroidota</taxon>
        <taxon>Sphingobacteriia</taxon>
        <taxon>Sphingobacteriales</taxon>
        <taxon>Sphingobacteriaceae</taxon>
        <taxon>Sphingobacterium</taxon>
    </lineage>
</organism>
<keyword evidence="2" id="KW-1185">Reference proteome</keyword>
<dbReference type="AlphaFoldDB" id="A0A5D4HAP8"/>
<comment type="caution">
    <text evidence="1">The sequence shown here is derived from an EMBL/GenBank/DDBJ whole genome shotgun (WGS) entry which is preliminary data.</text>
</comment>
<dbReference type="RefSeq" id="WP_148918143.1">
    <property type="nucleotide sequence ID" value="NZ_VTAV01000002.1"/>
</dbReference>
<reference evidence="1 2" key="1">
    <citation type="submission" date="2019-08" db="EMBL/GenBank/DDBJ databases">
        <title>Phlebobacter frassis gen. nov. sp. nov., a new member of family Sphingobacteriaceae isolated from sand fly rearing media.</title>
        <authorList>
            <person name="Kakumanu M.L."/>
            <person name="Marayati B.F."/>
            <person name="Wada-Katsumata A."/>
            <person name="Wasserberg G."/>
            <person name="Schal C."/>
            <person name="Apperson C.S."/>
            <person name="Ponnusamy L."/>
        </authorList>
    </citation>
    <scope>NUCLEOTIDE SEQUENCE [LARGE SCALE GENOMIC DNA]</scope>
    <source>
        <strain evidence="1 2">SSI9</strain>
    </source>
</reference>